<gene>
    <name evidence="1" type="ORF">K1T71_010250</name>
</gene>
<dbReference type="EMBL" id="CM034404">
    <property type="protein sequence ID" value="KAJ0174104.1"/>
    <property type="molecule type" value="Genomic_DNA"/>
</dbReference>
<name>A0ACC1CR12_9NEOP</name>
<evidence type="ECO:0000313" key="1">
    <source>
        <dbReference type="EMBL" id="KAJ0174104.1"/>
    </source>
</evidence>
<sequence length="93" mass="10647">MMDLGPCPPEGQALRDNVEEAMATDCKECTDTQKTKAKQGITYIHDNKPEMFKQLAEKYDPKGEYTKNFVNIDQHEEFYHPGLRSGSSNRVIH</sequence>
<dbReference type="Proteomes" id="UP000824533">
    <property type="component" value="Linkage Group LG18"/>
</dbReference>
<comment type="caution">
    <text evidence="1">The sequence shown here is derived from an EMBL/GenBank/DDBJ whole genome shotgun (WGS) entry which is preliminary data.</text>
</comment>
<evidence type="ECO:0000313" key="2">
    <source>
        <dbReference type="Proteomes" id="UP000824533"/>
    </source>
</evidence>
<reference evidence="1 2" key="1">
    <citation type="journal article" date="2021" name="Front. Genet.">
        <title>Chromosome-Level Genome Assembly Reveals Significant Gene Expansion in the Toll and IMD Signaling Pathways of Dendrolimus kikuchii.</title>
        <authorList>
            <person name="Zhou J."/>
            <person name="Wu P."/>
            <person name="Xiong Z."/>
            <person name="Liu N."/>
            <person name="Zhao N."/>
            <person name="Ji M."/>
            <person name="Qiu Y."/>
            <person name="Yang B."/>
        </authorList>
    </citation>
    <scope>NUCLEOTIDE SEQUENCE [LARGE SCALE GENOMIC DNA]</scope>
    <source>
        <strain evidence="1">Ann1</strain>
    </source>
</reference>
<organism evidence="1 2">
    <name type="scientific">Dendrolimus kikuchii</name>
    <dbReference type="NCBI Taxonomy" id="765133"/>
    <lineage>
        <taxon>Eukaryota</taxon>
        <taxon>Metazoa</taxon>
        <taxon>Ecdysozoa</taxon>
        <taxon>Arthropoda</taxon>
        <taxon>Hexapoda</taxon>
        <taxon>Insecta</taxon>
        <taxon>Pterygota</taxon>
        <taxon>Neoptera</taxon>
        <taxon>Endopterygota</taxon>
        <taxon>Lepidoptera</taxon>
        <taxon>Glossata</taxon>
        <taxon>Ditrysia</taxon>
        <taxon>Bombycoidea</taxon>
        <taxon>Lasiocampidae</taxon>
        <taxon>Dendrolimus</taxon>
    </lineage>
</organism>
<accession>A0ACC1CR12</accession>
<protein>
    <submittedName>
        <fullName evidence="1">Uncharacterized protein</fullName>
    </submittedName>
</protein>
<proteinExistence type="predicted"/>
<keyword evidence="2" id="KW-1185">Reference proteome</keyword>